<comment type="caution">
    <text evidence="2">The sequence shown here is derived from an EMBL/GenBank/DDBJ whole genome shotgun (WGS) entry which is preliminary data.</text>
</comment>
<dbReference type="Proteomes" id="UP001054945">
    <property type="component" value="Unassembled WGS sequence"/>
</dbReference>
<organism evidence="2 3">
    <name type="scientific">Caerostris extrusa</name>
    <name type="common">Bark spider</name>
    <name type="synonym">Caerostris bankana</name>
    <dbReference type="NCBI Taxonomy" id="172846"/>
    <lineage>
        <taxon>Eukaryota</taxon>
        <taxon>Metazoa</taxon>
        <taxon>Ecdysozoa</taxon>
        <taxon>Arthropoda</taxon>
        <taxon>Chelicerata</taxon>
        <taxon>Arachnida</taxon>
        <taxon>Araneae</taxon>
        <taxon>Araneomorphae</taxon>
        <taxon>Entelegynae</taxon>
        <taxon>Araneoidea</taxon>
        <taxon>Araneidae</taxon>
        <taxon>Caerostris</taxon>
    </lineage>
</organism>
<feature type="region of interest" description="Disordered" evidence="1">
    <location>
        <begin position="1"/>
        <end position="20"/>
    </location>
</feature>
<proteinExistence type="predicted"/>
<dbReference type="AlphaFoldDB" id="A0AAV4QP28"/>
<feature type="region of interest" description="Disordered" evidence="1">
    <location>
        <begin position="34"/>
        <end position="76"/>
    </location>
</feature>
<name>A0AAV4QP28_CAEEX</name>
<evidence type="ECO:0000256" key="1">
    <source>
        <dbReference type="SAM" id="MobiDB-lite"/>
    </source>
</evidence>
<gene>
    <name evidence="2" type="ORF">CEXT_586141</name>
</gene>
<evidence type="ECO:0000313" key="3">
    <source>
        <dbReference type="Proteomes" id="UP001054945"/>
    </source>
</evidence>
<reference evidence="2 3" key="1">
    <citation type="submission" date="2021-06" db="EMBL/GenBank/DDBJ databases">
        <title>Caerostris extrusa draft genome.</title>
        <authorList>
            <person name="Kono N."/>
            <person name="Arakawa K."/>
        </authorList>
    </citation>
    <scope>NUCLEOTIDE SEQUENCE [LARGE SCALE GENOMIC DNA]</scope>
</reference>
<evidence type="ECO:0000313" key="2">
    <source>
        <dbReference type="EMBL" id="GIY10589.1"/>
    </source>
</evidence>
<protein>
    <submittedName>
        <fullName evidence="2">Uncharacterized protein</fullName>
    </submittedName>
</protein>
<sequence length="76" mass="8572">MAHSRFHVGGGRSEDPFGIHQGVVGGRWIHKESRELETAQGHSETVRGLTKKQIEKQHKVTPTSRKKNHCSQECDI</sequence>
<accession>A0AAV4QP28</accession>
<dbReference type="EMBL" id="BPLR01006542">
    <property type="protein sequence ID" value="GIY10589.1"/>
    <property type="molecule type" value="Genomic_DNA"/>
</dbReference>
<keyword evidence="3" id="KW-1185">Reference proteome</keyword>